<reference evidence="1" key="1">
    <citation type="submission" date="2020-07" db="EMBL/GenBank/DDBJ databases">
        <title>Huge and variable diversity of episymbiotic CPR bacteria and DPANN archaea in groundwater ecosystems.</title>
        <authorList>
            <person name="He C.Y."/>
            <person name="Keren R."/>
            <person name="Whittaker M."/>
            <person name="Farag I.F."/>
            <person name="Doudna J."/>
            <person name="Cate J.H.D."/>
            <person name="Banfield J.F."/>
        </authorList>
    </citation>
    <scope>NUCLEOTIDE SEQUENCE</scope>
    <source>
        <strain evidence="1">NC_groundwater_763_Ag_S-0.2um_68_21</strain>
    </source>
</reference>
<evidence type="ECO:0000313" key="1">
    <source>
        <dbReference type="EMBL" id="MBI3126126.1"/>
    </source>
</evidence>
<dbReference type="EMBL" id="JACPUR010000001">
    <property type="protein sequence ID" value="MBI3126126.1"/>
    <property type="molecule type" value="Genomic_DNA"/>
</dbReference>
<organism evidence="1 2">
    <name type="scientific">Tectimicrobiota bacterium</name>
    <dbReference type="NCBI Taxonomy" id="2528274"/>
    <lineage>
        <taxon>Bacteria</taxon>
        <taxon>Pseudomonadati</taxon>
        <taxon>Nitrospinota/Tectimicrobiota group</taxon>
        <taxon>Candidatus Tectimicrobiota</taxon>
    </lineage>
</organism>
<comment type="caution">
    <text evidence="1">The sequence shown here is derived from an EMBL/GenBank/DDBJ whole genome shotgun (WGS) entry which is preliminary data.</text>
</comment>
<gene>
    <name evidence="1" type="ORF">HYZ11_00805</name>
</gene>
<dbReference type="Proteomes" id="UP000782312">
    <property type="component" value="Unassembled WGS sequence"/>
</dbReference>
<proteinExistence type="predicted"/>
<evidence type="ECO:0000313" key="2">
    <source>
        <dbReference type="Proteomes" id="UP000782312"/>
    </source>
</evidence>
<sequence>MFYRTDPPTSGSHYPVATSPGFYESPQLPGNLVHALEHGSIVIYYDDPGREAMQRLREWASHYADPWAGLVVTPKPGLGRVVILTAWTKKLQLAEFDSKAAAAFIDRFRGRGPERPVR</sequence>
<name>A0A932HYE0_UNCTE</name>
<protein>
    <submittedName>
        <fullName evidence="1">DUF3105 domain-containing protein</fullName>
    </submittedName>
</protein>
<dbReference type="Pfam" id="PF11303">
    <property type="entry name" value="DUF3105"/>
    <property type="match status" value="1"/>
</dbReference>
<dbReference type="InterPro" id="IPR021454">
    <property type="entry name" value="DUF3105"/>
</dbReference>
<dbReference type="AlphaFoldDB" id="A0A932HYE0"/>
<accession>A0A932HYE0</accession>